<organism evidence="1 2">
    <name type="scientific">Thelephora ganbajun</name>
    <name type="common">Ganba fungus</name>
    <dbReference type="NCBI Taxonomy" id="370292"/>
    <lineage>
        <taxon>Eukaryota</taxon>
        <taxon>Fungi</taxon>
        <taxon>Dikarya</taxon>
        <taxon>Basidiomycota</taxon>
        <taxon>Agaricomycotina</taxon>
        <taxon>Agaricomycetes</taxon>
        <taxon>Thelephorales</taxon>
        <taxon>Thelephoraceae</taxon>
        <taxon>Thelephora</taxon>
    </lineage>
</organism>
<reference evidence="1" key="2">
    <citation type="journal article" date="2020" name="Nat. Commun.">
        <title>Large-scale genome sequencing of mycorrhizal fungi provides insights into the early evolution of symbiotic traits.</title>
        <authorList>
            <person name="Miyauchi S."/>
            <person name="Kiss E."/>
            <person name="Kuo A."/>
            <person name="Drula E."/>
            <person name="Kohler A."/>
            <person name="Sanchez-Garcia M."/>
            <person name="Morin E."/>
            <person name="Andreopoulos B."/>
            <person name="Barry K.W."/>
            <person name="Bonito G."/>
            <person name="Buee M."/>
            <person name="Carver A."/>
            <person name="Chen C."/>
            <person name="Cichocki N."/>
            <person name="Clum A."/>
            <person name="Culley D."/>
            <person name="Crous P.W."/>
            <person name="Fauchery L."/>
            <person name="Girlanda M."/>
            <person name="Hayes R.D."/>
            <person name="Keri Z."/>
            <person name="LaButti K."/>
            <person name="Lipzen A."/>
            <person name="Lombard V."/>
            <person name="Magnuson J."/>
            <person name="Maillard F."/>
            <person name="Murat C."/>
            <person name="Nolan M."/>
            <person name="Ohm R.A."/>
            <person name="Pangilinan J."/>
            <person name="Pereira M.F."/>
            <person name="Perotto S."/>
            <person name="Peter M."/>
            <person name="Pfister S."/>
            <person name="Riley R."/>
            <person name="Sitrit Y."/>
            <person name="Stielow J.B."/>
            <person name="Szollosi G."/>
            <person name="Zifcakova L."/>
            <person name="Stursova M."/>
            <person name="Spatafora J.W."/>
            <person name="Tedersoo L."/>
            <person name="Vaario L.M."/>
            <person name="Yamada A."/>
            <person name="Yan M."/>
            <person name="Wang P."/>
            <person name="Xu J."/>
            <person name="Bruns T."/>
            <person name="Baldrian P."/>
            <person name="Vilgalys R."/>
            <person name="Dunand C."/>
            <person name="Henrissat B."/>
            <person name="Grigoriev I.V."/>
            <person name="Hibbett D."/>
            <person name="Nagy L.G."/>
            <person name="Martin F.M."/>
        </authorList>
    </citation>
    <scope>NUCLEOTIDE SEQUENCE</scope>
    <source>
        <strain evidence="1">P2</strain>
    </source>
</reference>
<evidence type="ECO:0000313" key="1">
    <source>
        <dbReference type="EMBL" id="KAF9651923.1"/>
    </source>
</evidence>
<accession>A0ACB6ZRI2</accession>
<name>A0ACB6ZRI2_THEGA</name>
<dbReference type="Proteomes" id="UP000886501">
    <property type="component" value="Unassembled WGS sequence"/>
</dbReference>
<evidence type="ECO:0000313" key="2">
    <source>
        <dbReference type="Proteomes" id="UP000886501"/>
    </source>
</evidence>
<reference evidence="1" key="1">
    <citation type="submission" date="2019-10" db="EMBL/GenBank/DDBJ databases">
        <authorList>
            <consortium name="DOE Joint Genome Institute"/>
            <person name="Kuo A."/>
            <person name="Miyauchi S."/>
            <person name="Kiss E."/>
            <person name="Drula E."/>
            <person name="Kohler A."/>
            <person name="Sanchez-Garcia M."/>
            <person name="Andreopoulos B."/>
            <person name="Barry K.W."/>
            <person name="Bonito G."/>
            <person name="Buee M."/>
            <person name="Carver A."/>
            <person name="Chen C."/>
            <person name="Cichocki N."/>
            <person name="Clum A."/>
            <person name="Culley D."/>
            <person name="Crous P.W."/>
            <person name="Fauchery L."/>
            <person name="Girlanda M."/>
            <person name="Hayes R."/>
            <person name="Keri Z."/>
            <person name="Labutti K."/>
            <person name="Lipzen A."/>
            <person name="Lombard V."/>
            <person name="Magnuson J."/>
            <person name="Maillard F."/>
            <person name="Morin E."/>
            <person name="Murat C."/>
            <person name="Nolan M."/>
            <person name="Ohm R."/>
            <person name="Pangilinan J."/>
            <person name="Pereira M."/>
            <person name="Perotto S."/>
            <person name="Peter M."/>
            <person name="Riley R."/>
            <person name="Sitrit Y."/>
            <person name="Stielow B."/>
            <person name="Szollosi G."/>
            <person name="Zifcakova L."/>
            <person name="Stursova M."/>
            <person name="Spatafora J.W."/>
            <person name="Tedersoo L."/>
            <person name="Vaario L.-M."/>
            <person name="Yamada A."/>
            <person name="Yan M."/>
            <person name="Wang P."/>
            <person name="Xu J."/>
            <person name="Bruns T."/>
            <person name="Baldrian P."/>
            <person name="Vilgalys R."/>
            <person name="Henrissat B."/>
            <person name="Grigoriev I.V."/>
            <person name="Hibbett D."/>
            <person name="Nagy L.G."/>
            <person name="Martin F.M."/>
        </authorList>
    </citation>
    <scope>NUCLEOTIDE SEQUENCE</scope>
    <source>
        <strain evidence="1">P2</strain>
    </source>
</reference>
<sequence length="131" mass="14702">MPTPTPANALSKPAHDTRSPLTIMVPPPSKRRRGQAVPVPVPNLTKKSRGRSVPTIPNSISAYGVHRTRRSFICAVTDCGKCFARGEHLKRHIRSIHTNEKPFLCSFPGCDKAFSRHDNLGQHMRVHRHQR</sequence>
<protein>
    <submittedName>
        <fullName evidence="1">Uncharacterized protein</fullName>
    </submittedName>
</protein>
<gene>
    <name evidence="1" type="ORF">BDM02DRAFT_3154064</name>
</gene>
<comment type="caution">
    <text evidence="1">The sequence shown here is derived from an EMBL/GenBank/DDBJ whole genome shotgun (WGS) entry which is preliminary data.</text>
</comment>
<dbReference type="EMBL" id="MU117972">
    <property type="protein sequence ID" value="KAF9651923.1"/>
    <property type="molecule type" value="Genomic_DNA"/>
</dbReference>
<keyword evidence="2" id="KW-1185">Reference proteome</keyword>
<proteinExistence type="predicted"/>